<feature type="transmembrane region" description="Helical" evidence="7">
    <location>
        <begin position="21"/>
        <end position="42"/>
    </location>
</feature>
<protein>
    <submittedName>
        <fullName evidence="9">General substrate transporter</fullName>
    </submittedName>
</protein>
<feature type="domain" description="Major facilitator superfamily (MFS) profile" evidence="8">
    <location>
        <begin position="20"/>
        <end position="462"/>
    </location>
</feature>
<accession>A0AA38RGL2</accession>
<feature type="transmembrane region" description="Helical" evidence="7">
    <location>
        <begin position="274"/>
        <end position="298"/>
    </location>
</feature>
<dbReference type="InterPro" id="IPR020846">
    <property type="entry name" value="MFS_dom"/>
</dbReference>
<feature type="transmembrane region" description="Helical" evidence="7">
    <location>
        <begin position="148"/>
        <end position="167"/>
    </location>
</feature>
<dbReference type="AlphaFoldDB" id="A0AA38RGL2"/>
<dbReference type="Gene3D" id="1.20.1250.20">
    <property type="entry name" value="MFS general substrate transporter like domains"/>
    <property type="match status" value="1"/>
</dbReference>
<feature type="transmembrane region" description="Helical" evidence="7">
    <location>
        <begin position="310"/>
        <end position="333"/>
    </location>
</feature>
<evidence type="ECO:0000256" key="2">
    <source>
        <dbReference type="ARBA" id="ARBA00010992"/>
    </source>
</evidence>
<feature type="transmembrane region" description="Helical" evidence="7">
    <location>
        <begin position="413"/>
        <end position="431"/>
    </location>
</feature>
<feature type="transmembrane region" description="Helical" evidence="7">
    <location>
        <begin position="114"/>
        <end position="136"/>
    </location>
</feature>
<dbReference type="InterPro" id="IPR050360">
    <property type="entry name" value="MFS_Sugar_Transporters"/>
</dbReference>
<evidence type="ECO:0000256" key="7">
    <source>
        <dbReference type="SAM" id="Phobius"/>
    </source>
</evidence>
<evidence type="ECO:0000256" key="1">
    <source>
        <dbReference type="ARBA" id="ARBA00004141"/>
    </source>
</evidence>
<keyword evidence="3" id="KW-0813">Transport</keyword>
<keyword evidence="10" id="KW-1185">Reference proteome</keyword>
<dbReference type="PANTHER" id="PTHR48022:SF2">
    <property type="entry name" value="PLASTIDIC GLUCOSE TRANSPORTER 4"/>
    <property type="match status" value="1"/>
</dbReference>
<evidence type="ECO:0000256" key="4">
    <source>
        <dbReference type="ARBA" id="ARBA00022692"/>
    </source>
</evidence>
<feature type="transmembrane region" description="Helical" evidence="7">
    <location>
        <begin position="340"/>
        <end position="358"/>
    </location>
</feature>
<keyword evidence="6 7" id="KW-0472">Membrane</keyword>
<feature type="transmembrane region" description="Helical" evidence="7">
    <location>
        <begin position="179"/>
        <end position="201"/>
    </location>
</feature>
<comment type="caution">
    <text evidence="9">The sequence shown here is derived from an EMBL/GenBank/DDBJ whole genome shotgun (WGS) entry which is preliminary data.</text>
</comment>
<dbReference type="PRINTS" id="PR00171">
    <property type="entry name" value="SUGRTRNSPORT"/>
</dbReference>
<feature type="transmembrane region" description="Helical" evidence="7">
    <location>
        <begin position="437"/>
        <end position="458"/>
    </location>
</feature>
<name>A0AA38RGL2_9PEZI</name>
<proteinExistence type="inferred from homology"/>
<dbReference type="Proteomes" id="UP001174694">
    <property type="component" value="Unassembled WGS sequence"/>
</dbReference>
<dbReference type="PANTHER" id="PTHR48022">
    <property type="entry name" value="PLASTIDIC GLUCOSE TRANSPORTER 4"/>
    <property type="match status" value="1"/>
</dbReference>
<evidence type="ECO:0000313" key="10">
    <source>
        <dbReference type="Proteomes" id="UP001174694"/>
    </source>
</evidence>
<keyword evidence="5 7" id="KW-1133">Transmembrane helix</keyword>
<dbReference type="InterPro" id="IPR003663">
    <property type="entry name" value="Sugar/inositol_transpt"/>
</dbReference>
<dbReference type="Pfam" id="PF00083">
    <property type="entry name" value="Sugar_tr"/>
    <property type="match status" value="1"/>
</dbReference>
<dbReference type="GO" id="GO:0016020">
    <property type="term" value="C:membrane"/>
    <property type="evidence" value="ECO:0007669"/>
    <property type="project" value="UniProtKB-SubCell"/>
</dbReference>
<keyword evidence="4 7" id="KW-0812">Transmembrane</keyword>
<gene>
    <name evidence="9" type="ORF">NKR23_g5262</name>
</gene>
<comment type="similarity">
    <text evidence="2">Belongs to the major facilitator superfamily. Sugar transporter (TC 2.A.1.1) family.</text>
</comment>
<dbReference type="InterPro" id="IPR036259">
    <property type="entry name" value="MFS_trans_sf"/>
</dbReference>
<dbReference type="SUPFAM" id="SSF103473">
    <property type="entry name" value="MFS general substrate transporter"/>
    <property type="match status" value="1"/>
</dbReference>
<organism evidence="9 10">
    <name type="scientific">Pleurostoma richardsiae</name>
    <dbReference type="NCBI Taxonomy" id="41990"/>
    <lineage>
        <taxon>Eukaryota</taxon>
        <taxon>Fungi</taxon>
        <taxon>Dikarya</taxon>
        <taxon>Ascomycota</taxon>
        <taxon>Pezizomycotina</taxon>
        <taxon>Sordariomycetes</taxon>
        <taxon>Sordariomycetidae</taxon>
        <taxon>Calosphaeriales</taxon>
        <taxon>Pleurostomataceae</taxon>
        <taxon>Pleurostoma</taxon>
    </lineage>
</organism>
<sequence length="506" mass="55849">MLKISSYQWPFRGNNLIQVLNYANSFAFMLYGWDAGVIGGVLANPHFLDAIGNPTDSRYITFIAAGILLGDVVGLAVIAPLSWRLGRRRTVILCCWTAIVGVILQTATQSPIEILVGRVILGIANGPLAATTPIYLQESNVMHEKRTFDTMIMVLWGIGGISVATWFDYAMLKAPNHGAWRVALAMQAFFLAIALILVYGCPDSPRWLLARGRETEGDDAIKRLIDSDETDERFIRVKESIMTSIKLEREQKKRLTLKVLFTGDGSPTKNVRRIWIGILINIAGPFFGTQLVTFYGQALLQGVGLEGDEVTLALAAINTGIPIGMALSFVILPRIGRRPMLCWGAMALTALMCIYTGLANVNNPSKGVQWASVVVLIIFNLVNGASWIWLAFLYAVEILPLQYRSQVQSGSNLVFWFIAFLAVYFGGQAASDPNIGALIYIWFCIGGGIVTALAWFFVVETKDLTLEEIDLLWSDEEFRNTQRDLPILDGADADLKEPAEVDMEKV</sequence>
<evidence type="ECO:0000256" key="6">
    <source>
        <dbReference type="ARBA" id="ARBA00023136"/>
    </source>
</evidence>
<feature type="transmembrane region" description="Helical" evidence="7">
    <location>
        <begin position="62"/>
        <end position="83"/>
    </location>
</feature>
<evidence type="ECO:0000259" key="8">
    <source>
        <dbReference type="PROSITE" id="PS50850"/>
    </source>
</evidence>
<evidence type="ECO:0000313" key="9">
    <source>
        <dbReference type="EMBL" id="KAJ9145382.1"/>
    </source>
</evidence>
<reference evidence="9" key="1">
    <citation type="submission" date="2022-07" db="EMBL/GenBank/DDBJ databases">
        <title>Fungi with potential for degradation of polypropylene.</title>
        <authorList>
            <person name="Gostincar C."/>
        </authorList>
    </citation>
    <scope>NUCLEOTIDE SEQUENCE</scope>
    <source>
        <strain evidence="9">EXF-13308</strain>
    </source>
</reference>
<evidence type="ECO:0000256" key="3">
    <source>
        <dbReference type="ARBA" id="ARBA00022448"/>
    </source>
</evidence>
<dbReference type="InterPro" id="IPR005828">
    <property type="entry name" value="MFS_sugar_transport-like"/>
</dbReference>
<feature type="transmembrane region" description="Helical" evidence="7">
    <location>
        <begin position="90"/>
        <end position="108"/>
    </location>
</feature>
<dbReference type="PROSITE" id="PS50850">
    <property type="entry name" value="MFS"/>
    <property type="match status" value="1"/>
</dbReference>
<dbReference type="GO" id="GO:0005351">
    <property type="term" value="F:carbohydrate:proton symporter activity"/>
    <property type="evidence" value="ECO:0007669"/>
    <property type="project" value="TreeGrafter"/>
</dbReference>
<dbReference type="EMBL" id="JANBVO010000014">
    <property type="protein sequence ID" value="KAJ9145382.1"/>
    <property type="molecule type" value="Genomic_DNA"/>
</dbReference>
<feature type="transmembrane region" description="Helical" evidence="7">
    <location>
        <begin position="370"/>
        <end position="392"/>
    </location>
</feature>
<comment type="subcellular location">
    <subcellularLocation>
        <location evidence="1">Membrane</location>
        <topology evidence="1">Multi-pass membrane protein</topology>
    </subcellularLocation>
</comment>
<evidence type="ECO:0000256" key="5">
    <source>
        <dbReference type="ARBA" id="ARBA00022989"/>
    </source>
</evidence>